<dbReference type="Gene3D" id="3.90.550.10">
    <property type="entry name" value="Spore Coat Polysaccharide Biosynthesis Protein SpsA, Chain A"/>
    <property type="match status" value="1"/>
</dbReference>
<evidence type="ECO:0000259" key="2">
    <source>
        <dbReference type="Pfam" id="PF00535"/>
    </source>
</evidence>
<organism evidence="3">
    <name type="scientific">Ignisphaera aggregans</name>
    <dbReference type="NCBI Taxonomy" id="334771"/>
    <lineage>
        <taxon>Archaea</taxon>
        <taxon>Thermoproteota</taxon>
        <taxon>Thermoprotei</taxon>
        <taxon>Desulfurococcales</taxon>
        <taxon>Desulfurococcaceae</taxon>
        <taxon>Ignisphaera</taxon>
    </lineage>
</organism>
<keyword evidence="3" id="KW-0808">Transferase</keyword>
<dbReference type="Pfam" id="PF00535">
    <property type="entry name" value="Glycos_transf_2"/>
    <property type="match status" value="1"/>
</dbReference>
<name>A0A7C4FG11_9CREN</name>
<evidence type="ECO:0000313" key="3">
    <source>
        <dbReference type="EMBL" id="HGI87903.1"/>
    </source>
</evidence>
<accession>A0A7C4FG11</accession>
<keyword evidence="1" id="KW-1133">Transmembrane helix</keyword>
<evidence type="ECO:0000256" key="1">
    <source>
        <dbReference type="SAM" id="Phobius"/>
    </source>
</evidence>
<dbReference type="PANTHER" id="PTHR48090">
    <property type="entry name" value="UNDECAPRENYL-PHOSPHATE 4-DEOXY-4-FORMAMIDO-L-ARABINOSE TRANSFERASE-RELATED"/>
    <property type="match status" value="1"/>
</dbReference>
<comment type="caution">
    <text evidence="3">The sequence shown here is derived from an EMBL/GenBank/DDBJ whole genome shotgun (WGS) entry which is preliminary data.</text>
</comment>
<dbReference type="InterPro" id="IPR029044">
    <property type="entry name" value="Nucleotide-diphossugar_trans"/>
</dbReference>
<feature type="transmembrane region" description="Helical" evidence="1">
    <location>
        <begin position="264"/>
        <end position="291"/>
    </location>
</feature>
<proteinExistence type="predicted"/>
<feature type="domain" description="Glycosyltransferase 2-like" evidence="2">
    <location>
        <begin position="11"/>
        <end position="167"/>
    </location>
</feature>
<dbReference type="SUPFAM" id="SSF53448">
    <property type="entry name" value="Nucleotide-diphospho-sugar transferases"/>
    <property type="match status" value="1"/>
</dbReference>
<protein>
    <submittedName>
        <fullName evidence="3">Glycosyltransferase</fullName>
    </submittedName>
</protein>
<gene>
    <name evidence="3" type="ORF">ENV14_05915</name>
</gene>
<keyword evidence="1" id="KW-0472">Membrane</keyword>
<dbReference type="AlphaFoldDB" id="A0A7C4FG11"/>
<dbReference type="InterPro" id="IPR050256">
    <property type="entry name" value="Glycosyltransferase_2"/>
</dbReference>
<keyword evidence="1" id="KW-0812">Transmembrane</keyword>
<reference evidence="3" key="1">
    <citation type="journal article" date="2020" name="mSystems">
        <title>Genome- and Community-Level Interaction Insights into Carbon Utilization and Element Cycling Functions of Hydrothermarchaeota in Hydrothermal Sediment.</title>
        <authorList>
            <person name="Zhou Z."/>
            <person name="Liu Y."/>
            <person name="Xu W."/>
            <person name="Pan J."/>
            <person name="Luo Z.H."/>
            <person name="Li M."/>
        </authorList>
    </citation>
    <scope>NUCLEOTIDE SEQUENCE [LARGE SCALE GENOMIC DNA]</scope>
    <source>
        <strain evidence="3">SpSt-732</strain>
    </source>
</reference>
<sequence length="308" mass="34224">MLRNDGAKYLVVIPTLNEVKAIGLVLDEVLSLGIPRDSVVVVDGGSTDGTREVVALRGVRLVDQEGKGKVGAIKTAARLADGVDYVVFLDGDYTYPAKYIPKLVEVARSNGYDLVIGARKSVEHGAQSLLYKLGNKVLTNTFNLLFGTRLSDVLSGMYAVRADVLRELGFESRGFGIESEIVTHAVSQGYKVHEVPIEYRRRVDEEGKKLGICHGFHILVDMVRMAWRYNPTFFIFFLGSLALVAGLPLGLYVAYHYFFTGVKYYVKGLVAIILTLAGFQSLLLAVLSLYLKRMELRELRELRRVRQG</sequence>
<dbReference type="InterPro" id="IPR001173">
    <property type="entry name" value="Glyco_trans_2-like"/>
</dbReference>
<dbReference type="CDD" id="cd04179">
    <property type="entry name" value="DPM_DPG-synthase_like"/>
    <property type="match status" value="1"/>
</dbReference>
<dbReference type="EMBL" id="DTFF01000048">
    <property type="protein sequence ID" value="HGI87903.1"/>
    <property type="molecule type" value="Genomic_DNA"/>
</dbReference>
<feature type="transmembrane region" description="Helical" evidence="1">
    <location>
        <begin position="233"/>
        <end position="258"/>
    </location>
</feature>
<dbReference type="PANTHER" id="PTHR48090:SF7">
    <property type="entry name" value="RFBJ PROTEIN"/>
    <property type="match status" value="1"/>
</dbReference>
<dbReference type="GO" id="GO:0016740">
    <property type="term" value="F:transferase activity"/>
    <property type="evidence" value="ECO:0007669"/>
    <property type="project" value="UniProtKB-KW"/>
</dbReference>